<feature type="compositionally biased region" description="Low complexity" evidence="2">
    <location>
        <begin position="80"/>
        <end position="90"/>
    </location>
</feature>
<feature type="region of interest" description="Disordered" evidence="2">
    <location>
        <begin position="446"/>
        <end position="475"/>
    </location>
</feature>
<dbReference type="PRINTS" id="PR00625">
    <property type="entry name" value="JDOMAIN"/>
</dbReference>
<dbReference type="Gene3D" id="1.10.287.110">
    <property type="entry name" value="DnaJ domain"/>
    <property type="match status" value="1"/>
</dbReference>
<dbReference type="InterPro" id="IPR036869">
    <property type="entry name" value="J_dom_sf"/>
</dbReference>
<proteinExistence type="predicted"/>
<gene>
    <name evidence="4" type="ORF">B1992_00595</name>
</gene>
<sequence length="605" mass="67699">MRNRGKKVSMDPYDILGVRPNAGRDEIELAYKGRRSQYHPDRYAQSDAETQAWATGKMQEVNQAYRVLNEPQTRAEFDQRAASARSGSRSPPVPEPQTSAEVGIPDVASILLKPEWEWFHDNMYARPKIPRKKLEGAISSYAPTVSPRDVLVLLDDTVFGGAKEGLLVTGDAIYCKQKFEAPRRILFRDIRLVEPGSHSRVMINGEEFFKADVVEHLAMLTFSARLANALSSSPSSSPTGRASGEANSPYAGSSAERLLTIHRQALGALRSGLEDGALLIDTLIDRQMLCVAEHSSELKAALEAFQKQRRGPIDAYVVELSLAILLMLHYYGLSGLPRSFKELFGEDFSDLHEFSNAYKGEFQKAFSRVFGRGLETEEDIRMTSLMFFHRDGEADGIDLKKPRRDVLFHIMSSMGLSEVSCQKLIRQCEGHTGAWLEAFIEGDKGPENWSKHDRAQGRRSSRSESPPPQSPPPRQTTLREALKGMRFNAEPLERVFVTPNIPLKKLNGALGSYGYGLHPKEVIALIDNTLFGGAADGVLITESEIRTKAPFEPSDARLWMDVSEIAAEGKYVYIEGRRFAELNMPDQRDLRQLFGVVNRHLQDRN</sequence>
<dbReference type="Pfam" id="PF00226">
    <property type="entry name" value="DnaJ"/>
    <property type="match status" value="1"/>
</dbReference>
<protein>
    <recommendedName>
        <fullName evidence="3">J domain-containing protein</fullName>
    </recommendedName>
</protein>
<evidence type="ECO:0000256" key="2">
    <source>
        <dbReference type="SAM" id="MobiDB-lite"/>
    </source>
</evidence>
<dbReference type="Proteomes" id="UP000462066">
    <property type="component" value="Unassembled WGS sequence"/>
</dbReference>
<dbReference type="SUPFAM" id="SSF46565">
    <property type="entry name" value="Chaperone J-domain"/>
    <property type="match status" value="1"/>
</dbReference>
<dbReference type="InterPro" id="IPR001623">
    <property type="entry name" value="DnaJ_domain"/>
</dbReference>
<name>A0A7V8GPX8_9GAMM</name>
<evidence type="ECO:0000256" key="1">
    <source>
        <dbReference type="ARBA" id="ARBA00023186"/>
    </source>
</evidence>
<evidence type="ECO:0000313" key="5">
    <source>
        <dbReference type="Proteomes" id="UP000462066"/>
    </source>
</evidence>
<feature type="compositionally biased region" description="Basic and acidic residues" evidence="2">
    <location>
        <begin position="446"/>
        <end position="456"/>
    </location>
</feature>
<dbReference type="CDD" id="cd06257">
    <property type="entry name" value="DnaJ"/>
    <property type="match status" value="1"/>
</dbReference>
<reference evidence="4 5" key="1">
    <citation type="submission" date="2017-10" db="EMBL/GenBank/DDBJ databases">
        <title>Whole genome sequencing of Pseudoxanthomonas broegbernensis DSM 12573(T).</title>
        <authorList>
            <person name="Kumar S."/>
            <person name="Bansal K."/>
            <person name="Kaur A."/>
            <person name="Patil P."/>
            <person name="Sharma S."/>
            <person name="Patil P.B."/>
        </authorList>
    </citation>
    <scope>NUCLEOTIDE SEQUENCE [LARGE SCALE GENOMIC DNA]</scope>
    <source>
        <strain evidence="4 5">DSM 12573</strain>
    </source>
</reference>
<organism evidence="4 5">
    <name type="scientific">Pseudoxanthomonas broegbernensis</name>
    <dbReference type="NCBI Taxonomy" id="83619"/>
    <lineage>
        <taxon>Bacteria</taxon>
        <taxon>Pseudomonadati</taxon>
        <taxon>Pseudomonadota</taxon>
        <taxon>Gammaproteobacteria</taxon>
        <taxon>Lysobacterales</taxon>
        <taxon>Lysobacteraceae</taxon>
        <taxon>Pseudoxanthomonas</taxon>
    </lineage>
</organism>
<feature type="compositionally biased region" description="Pro residues" evidence="2">
    <location>
        <begin position="465"/>
        <end position="474"/>
    </location>
</feature>
<dbReference type="EMBL" id="MWIP01000001">
    <property type="protein sequence ID" value="KAF1687971.1"/>
    <property type="molecule type" value="Genomic_DNA"/>
</dbReference>
<accession>A0A7V8GPX8</accession>
<evidence type="ECO:0000259" key="3">
    <source>
        <dbReference type="PROSITE" id="PS50076"/>
    </source>
</evidence>
<keyword evidence="1" id="KW-0143">Chaperone</keyword>
<comment type="caution">
    <text evidence="4">The sequence shown here is derived from an EMBL/GenBank/DDBJ whole genome shotgun (WGS) entry which is preliminary data.</text>
</comment>
<dbReference type="AlphaFoldDB" id="A0A7V8GPX8"/>
<keyword evidence="5" id="KW-1185">Reference proteome</keyword>
<dbReference type="PANTHER" id="PTHR24074">
    <property type="entry name" value="CO-CHAPERONE PROTEIN DJLA"/>
    <property type="match status" value="1"/>
</dbReference>
<dbReference type="SMART" id="SM00271">
    <property type="entry name" value="DnaJ"/>
    <property type="match status" value="1"/>
</dbReference>
<dbReference type="PROSITE" id="PS50076">
    <property type="entry name" value="DNAJ_2"/>
    <property type="match status" value="1"/>
</dbReference>
<feature type="region of interest" description="Disordered" evidence="2">
    <location>
        <begin position="71"/>
        <end position="100"/>
    </location>
</feature>
<evidence type="ECO:0000313" key="4">
    <source>
        <dbReference type="EMBL" id="KAF1687971.1"/>
    </source>
</evidence>
<feature type="domain" description="J" evidence="3">
    <location>
        <begin position="11"/>
        <end position="81"/>
    </location>
</feature>
<dbReference type="InterPro" id="IPR050817">
    <property type="entry name" value="DjlA_DnaK_co-chaperone"/>
</dbReference>